<keyword evidence="2 5" id="KW-0812">Transmembrane</keyword>
<dbReference type="GO" id="GO:0016874">
    <property type="term" value="F:ligase activity"/>
    <property type="evidence" value="ECO:0007669"/>
    <property type="project" value="UniProtKB-KW"/>
</dbReference>
<dbReference type="EMBL" id="FNED01000047">
    <property type="protein sequence ID" value="SDK29145.1"/>
    <property type="molecule type" value="Genomic_DNA"/>
</dbReference>
<dbReference type="InterPro" id="IPR007016">
    <property type="entry name" value="O-antigen_ligase-rel_domated"/>
</dbReference>
<feature type="transmembrane region" description="Helical" evidence="5">
    <location>
        <begin position="249"/>
        <end position="280"/>
    </location>
</feature>
<dbReference type="Pfam" id="PF04932">
    <property type="entry name" value="Wzy_C"/>
    <property type="match status" value="1"/>
</dbReference>
<feature type="transmembrane region" description="Helical" evidence="5">
    <location>
        <begin position="225"/>
        <end position="243"/>
    </location>
</feature>
<gene>
    <name evidence="7" type="ORF">AF333_05355</name>
    <name evidence="8" type="ORF">SAMN04487909_14743</name>
</gene>
<feature type="transmembrane region" description="Helical" evidence="5">
    <location>
        <begin position="349"/>
        <end position="369"/>
    </location>
</feature>
<evidence type="ECO:0000313" key="10">
    <source>
        <dbReference type="Proteomes" id="UP000182836"/>
    </source>
</evidence>
<feature type="transmembrane region" description="Helical" evidence="5">
    <location>
        <begin position="200"/>
        <end position="218"/>
    </location>
</feature>
<accession>A0A0D1VLC2</accession>
<proteinExistence type="predicted"/>
<feature type="transmembrane region" description="Helical" evidence="5">
    <location>
        <begin position="389"/>
        <end position="409"/>
    </location>
</feature>
<feature type="domain" description="O-antigen ligase-related" evidence="6">
    <location>
        <begin position="231"/>
        <end position="366"/>
    </location>
</feature>
<dbReference type="PATRIC" id="fig|47500.8.peg.11"/>
<evidence type="ECO:0000256" key="5">
    <source>
        <dbReference type="SAM" id="Phobius"/>
    </source>
</evidence>
<evidence type="ECO:0000313" key="9">
    <source>
        <dbReference type="Proteomes" id="UP000037269"/>
    </source>
</evidence>
<feature type="transmembrane region" description="Helical" evidence="5">
    <location>
        <begin position="121"/>
        <end position="137"/>
    </location>
</feature>
<dbReference type="GeneID" id="42304633"/>
<keyword evidence="4 5" id="KW-0472">Membrane</keyword>
<dbReference type="PANTHER" id="PTHR37422">
    <property type="entry name" value="TEICHURONIC ACID BIOSYNTHESIS PROTEIN TUAE"/>
    <property type="match status" value="1"/>
</dbReference>
<evidence type="ECO:0000256" key="4">
    <source>
        <dbReference type="ARBA" id="ARBA00023136"/>
    </source>
</evidence>
<comment type="subcellular location">
    <subcellularLocation>
        <location evidence="1">Membrane</location>
        <topology evidence="1">Multi-pass membrane protein</topology>
    </subcellularLocation>
</comment>
<reference evidence="8 10" key="2">
    <citation type="submission" date="2016-10" db="EMBL/GenBank/DDBJ databases">
        <authorList>
            <person name="de Groot N.N."/>
        </authorList>
    </citation>
    <scope>NUCLEOTIDE SEQUENCE [LARGE SCALE GENOMIC DNA]</scope>
    <source>
        <strain evidence="8 10">DSM 2895</strain>
    </source>
</reference>
<dbReference type="GO" id="GO:0016020">
    <property type="term" value="C:membrane"/>
    <property type="evidence" value="ECO:0007669"/>
    <property type="project" value="UniProtKB-SubCell"/>
</dbReference>
<dbReference type="OrthoDB" id="9806320at2"/>
<keyword evidence="9" id="KW-1185">Reference proteome</keyword>
<feature type="transmembrane region" description="Helical" evidence="5">
    <location>
        <begin position="94"/>
        <end position="115"/>
    </location>
</feature>
<protein>
    <submittedName>
        <fullName evidence="8">O-antigen ligase</fullName>
    </submittedName>
</protein>
<dbReference type="AlphaFoldDB" id="A0A0D1VLC2"/>
<dbReference type="Proteomes" id="UP000182836">
    <property type="component" value="Unassembled WGS sequence"/>
</dbReference>
<feature type="transmembrane region" description="Helical" evidence="5">
    <location>
        <begin position="63"/>
        <end position="82"/>
    </location>
</feature>
<evidence type="ECO:0000256" key="1">
    <source>
        <dbReference type="ARBA" id="ARBA00004141"/>
    </source>
</evidence>
<evidence type="ECO:0000313" key="7">
    <source>
        <dbReference type="EMBL" id="KON94997.1"/>
    </source>
</evidence>
<feature type="transmembrane region" description="Helical" evidence="5">
    <location>
        <begin position="421"/>
        <end position="437"/>
    </location>
</feature>
<dbReference type="Proteomes" id="UP000037269">
    <property type="component" value="Unassembled WGS sequence"/>
</dbReference>
<dbReference type="InterPro" id="IPR051533">
    <property type="entry name" value="WaaL-like"/>
</dbReference>
<evidence type="ECO:0000313" key="8">
    <source>
        <dbReference type="EMBL" id="SDK29145.1"/>
    </source>
</evidence>
<dbReference type="EMBL" id="LGUG01000004">
    <property type="protein sequence ID" value="KON94997.1"/>
    <property type="molecule type" value="Genomic_DNA"/>
</dbReference>
<dbReference type="STRING" id="47500.AF333_05355"/>
<evidence type="ECO:0000256" key="3">
    <source>
        <dbReference type="ARBA" id="ARBA00022989"/>
    </source>
</evidence>
<evidence type="ECO:0000259" key="6">
    <source>
        <dbReference type="Pfam" id="PF04932"/>
    </source>
</evidence>
<feature type="transmembrane region" description="Helical" evidence="5">
    <location>
        <begin position="144"/>
        <end position="165"/>
    </location>
</feature>
<name>A0A0D1VLC2_ANEMI</name>
<keyword evidence="8" id="KW-0436">Ligase</keyword>
<evidence type="ECO:0000256" key="2">
    <source>
        <dbReference type="ARBA" id="ARBA00022692"/>
    </source>
</evidence>
<keyword evidence="3 5" id="KW-1133">Transmembrane helix</keyword>
<dbReference type="PANTHER" id="PTHR37422:SF13">
    <property type="entry name" value="LIPOPOLYSACCHARIDE BIOSYNTHESIS PROTEIN PA4999-RELATED"/>
    <property type="match status" value="1"/>
</dbReference>
<organism evidence="7 9">
    <name type="scientific">Aneurinibacillus migulanus</name>
    <name type="common">Bacillus migulanus</name>
    <dbReference type="NCBI Taxonomy" id="47500"/>
    <lineage>
        <taxon>Bacteria</taxon>
        <taxon>Bacillati</taxon>
        <taxon>Bacillota</taxon>
        <taxon>Bacilli</taxon>
        <taxon>Bacillales</taxon>
        <taxon>Paenibacillaceae</taxon>
        <taxon>Aneurinibacillus group</taxon>
        <taxon>Aneurinibacillus</taxon>
    </lineage>
</organism>
<reference evidence="7 9" key="1">
    <citation type="submission" date="2015-07" db="EMBL/GenBank/DDBJ databases">
        <title>Fjat-14205 dsm 2895.</title>
        <authorList>
            <person name="Liu B."/>
            <person name="Wang J."/>
            <person name="Zhu Y."/>
            <person name="Liu G."/>
            <person name="Chen Q."/>
            <person name="Chen Z."/>
            <person name="Lan J."/>
            <person name="Che J."/>
            <person name="Ge C."/>
            <person name="Shi H."/>
            <person name="Pan Z."/>
            <person name="Liu X."/>
        </authorList>
    </citation>
    <scope>NUCLEOTIDE SEQUENCE [LARGE SCALE GENOMIC DNA]</scope>
    <source>
        <strain evidence="7 9">DSM 2895</strain>
    </source>
</reference>
<sequence>MTKTRPMMLLVAVALLAIGIIQYKVGMAGEFVLMGAFLAITLYRTEYGLYLIALSLPILTYRPLLALILLFVLVLFVTAQNYEKLKANLKNHLNLAVFLFLAILLITALTSVNVIESLKQFMLYYFISFLLYLLLVMKLDTRETLYRFIVCLVLSASLVSLYGVYQYFTLQYTSAAWVDASQNPGLSKRIFATFENPNLFVQYLIMILPLNFALIFYSKSLGNRVLFALQFALISLAVVLTFSRSGWVALFLGLGILATMISRRLLVVGLIVAAVSVNFLPDTIMTRILSIFSPQTDSSSAYRLEMWPSAFAMIRDFWVTGIGSDLTTFKKVYTDYMMPGVRINHFHNIYLMNFVTGGILAILLLLYMFYQSLRTAIVSLFMNDKKDKLLSYMAKAGIGSLIAIASAGMFEDVWHQYRVDFMFWILLAILSVVYNLARARKEQVQE</sequence>
<dbReference type="RefSeq" id="WP_043063168.1">
    <property type="nucleotide sequence ID" value="NZ_BJOA01000162.1"/>
</dbReference>